<evidence type="ECO:0000313" key="1">
    <source>
        <dbReference type="EMBL" id="QZT35534.1"/>
    </source>
</evidence>
<dbReference type="KEGG" id="cthu:HUR95_05930"/>
<sequence length="52" mass="5995">MNGHKGTTLQNFRFLKDILTKNIIDKLIDPLFRSPINPGGTGQQFFCIFRNK</sequence>
<protein>
    <submittedName>
        <fullName evidence="1">Uncharacterized protein</fullName>
    </submittedName>
</protein>
<dbReference type="Proteomes" id="UP000825179">
    <property type="component" value="Chromosome"/>
</dbReference>
<gene>
    <name evidence="1" type="ORF">HUR95_05930</name>
</gene>
<evidence type="ECO:0000313" key="2">
    <source>
        <dbReference type="Proteomes" id="UP000825179"/>
    </source>
</evidence>
<dbReference type="AlphaFoldDB" id="A0A8X8ID01"/>
<dbReference type="RefSeq" id="WP_192807196.1">
    <property type="nucleotide sequence ID" value="NZ_AFCE01000145.1"/>
</dbReference>
<proteinExistence type="predicted"/>
<organism evidence="1 2">
    <name type="scientific">Caldalkalibacillus thermarum (strain TA2.A1)</name>
    <dbReference type="NCBI Taxonomy" id="986075"/>
    <lineage>
        <taxon>Bacteria</taxon>
        <taxon>Bacillati</taxon>
        <taxon>Bacillota</taxon>
        <taxon>Bacilli</taxon>
        <taxon>Bacillales</taxon>
        <taxon>Bacillaceae</taxon>
        <taxon>Caldalkalibacillus</taxon>
    </lineage>
</organism>
<keyword evidence="2" id="KW-1185">Reference proteome</keyword>
<reference evidence="1 2" key="1">
    <citation type="journal article" date="2020" name="Extremophiles">
        <title>Genomic analysis of Caldalkalibacillus thermarum TA2.A1 reveals aerobic alkaliphilic metabolism and evolutionary hallmarks linking alkaliphilic bacteria and plant life.</title>
        <authorList>
            <person name="de Jong S.I."/>
            <person name="van den Broek M.A."/>
            <person name="Merkel A.Y."/>
            <person name="de la Torre Cortes P."/>
            <person name="Kalamorz F."/>
            <person name="Cook G.M."/>
            <person name="van Loosdrecht M.C.M."/>
            <person name="McMillan D.G.G."/>
        </authorList>
    </citation>
    <scope>NUCLEOTIDE SEQUENCE [LARGE SCALE GENOMIC DNA]</scope>
    <source>
        <strain evidence="1 2">TA2.A1</strain>
    </source>
</reference>
<name>A0A8X8ID01_CALTT</name>
<dbReference type="EMBL" id="CP082237">
    <property type="protein sequence ID" value="QZT35534.1"/>
    <property type="molecule type" value="Genomic_DNA"/>
</dbReference>
<accession>A0A8X8ID01</accession>